<dbReference type="AlphaFoldDB" id="A0AAJ8DTP8"/>
<evidence type="ECO:0000256" key="1">
    <source>
        <dbReference type="SAM" id="MobiDB-lite"/>
    </source>
</evidence>
<gene>
    <name evidence="3" type="primary">LOC108896317</name>
</gene>
<sequence>MPTQKECHVCKTKIGVASKTCGHCGAKQPYKQKLQNIKKKLDQTWKERQKKNSSVNKVYDATNLLLHKWELLERHPLLLLARRTTNGFLAECFCPWQMDAEDAKDALVTIKRIYERLLNEVSVSAEAAAGSRQSPAADSEETPPPDHHVLTADPASESTSSPEHSPQFDTKFTLVVAPGPSSLASPLSSSSQIPPVSSPSSLTRPTSSPSPTPLASSPLASPVSPTLSVSPKPSSPVSTQLDGPDSLPCSWKTTQARRKLDPSDCPIHQGSTSFPYKQILGERIREVSHPEHRVVQQVLNSHYGLKRVIVFIQGLHHQKSKASCYNFNLIS</sequence>
<feature type="region of interest" description="Disordered" evidence="1">
    <location>
        <begin position="128"/>
        <end position="167"/>
    </location>
</feature>
<reference evidence="3" key="1">
    <citation type="submission" date="2025-08" db="UniProtKB">
        <authorList>
            <consortium name="RefSeq"/>
        </authorList>
    </citation>
    <scope>IDENTIFICATION</scope>
    <source>
        <tissue evidence="3">Brain</tissue>
    </source>
</reference>
<dbReference type="RefSeq" id="XP_050930735.1">
    <property type="nucleotide sequence ID" value="XM_051074778.1"/>
</dbReference>
<protein>
    <submittedName>
        <fullName evidence="3">Uncharacterized protein LOC108896317 isoform X1</fullName>
    </submittedName>
</protein>
<dbReference type="GeneID" id="108896317"/>
<organism evidence="2 3">
    <name type="scientific">Lates calcarifer</name>
    <name type="common">Barramundi</name>
    <name type="synonym">Holocentrus calcarifer</name>
    <dbReference type="NCBI Taxonomy" id="8187"/>
    <lineage>
        <taxon>Eukaryota</taxon>
        <taxon>Metazoa</taxon>
        <taxon>Chordata</taxon>
        <taxon>Craniata</taxon>
        <taxon>Vertebrata</taxon>
        <taxon>Euteleostomi</taxon>
        <taxon>Actinopterygii</taxon>
        <taxon>Neopterygii</taxon>
        <taxon>Teleostei</taxon>
        <taxon>Neoteleostei</taxon>
        <taxon>Acanthomorphata</taxon>
        <taxon>Carangaria</taxon>
        <taxon>Carangaria incertae sedis</taxon>
        <taxon>Centropomidae</taxon>
        <taxon>Lates</taxon>
    </lineage>
</organism>
<evidence type="ECO:0000313" key="2">
    <source>
        <dbReference type="Proteomes" id="UP000694890"/>
    </source>
</evidence>
<name>A0AAJ8DTP8_LATCA</name>
<feature type="region of interest" description="Disordered" evidence="1">
    <location>
        <begin position="181"/>
        <end position="250"/>
    </location>
</feature>
<evidence type="ECO:0000313" key="3">
    <source>
        <dbReference type="RefSeq" id="XP_050930735.1"/>
    </source>
</evidence>
<proteinExistence type="predicted"/>
<dbReference type="Proteomes" id="UP000694890">
    <property type="component" value="Linkage group LG1"/>
</dbReference>
<feature type="compositionally biased region" description="Polar residues" evidence="1">
    <location>
        <begin position="156"/>
        <end position="167"/>
    </location>
</feature>
<feature type="compositionally biased region" description="Low complexity" evidence="1">
    <location>
        <begin position="181"/>
        <end position="238"/>
    </location>
</feature>
<accession>A0AAJ8DTP8</accession>